<keyword evidence="3" id="KW-1185">Reference proteome</keyword>
<dbReference type="STRING" id="1314781.A0A165IS64"/>
<evidence type="ECO:0000256" key="1">
    <source>
        <dbReference type="SAM" id="MobiDB-lite"/>
    </source>
</evidence>
<dbReference type="EMBL" id="KV425983">
    <property type="protein sequence ID" value="KZV93802.1"/>
    <property type="molecule type" value="Genomic_DNA"/>
</dbReference>
<gene>
    <name evidence="2" type="ORF">EXIGLDRAFT_748931</name>
</gene>
<sequence length="520" mass="56298">MSTLCPPSYSPSSASPSYSAVLRPEEVCLTRTARAHHHRATRVLVLDHESKSCPFSAAFLHQHDECEVPTYGRGDAVDGYIALHNTTGVVSVAVKLIGQTQLSTGSGGKHTFPFLQYNFELWHQETAESAAPDHLDFVLPLPTHIDDNGVERLLPSSSRTMFSGPYAIVEYAFKITVSTRGLGGVFKKSHSLSTPITYVHRSHPPQASLGRDESFLSTLKVAPEEWMLLETTVPQASSTSTSPLSCTVALPASRIFTMPQPIPFHIQLTGSPDVLRQFLPSSGAAHVVRSSSTLDHDDRIHRSGLSSLRPRSLSPPTRSPSSSSHRIQHSHTLSAPSTPYTHLHTLPAFQPTASQTSSPFSSPLASPGLLSPDSLHSASSSRSSSPLPLPEDDVDAMLQVGLHRRVTLSVFGDRAWMVKKLAPEATLELTQCEPDAGWLAWSGTIVPSSDSWSPASRIGGLNINDYISLEVLRAKRGRMSRGVQPHSYAIPVKLVTDPFPDSTVVTSLDEHELSGLGLVF</sequence>
<accession>A0A165IS64</accession>
<feature type="compositionally biased region" description="Low complexity" evidence="1">
    <location>
        <begin position="303"/>
        <end position="324"/>
    </location>
</feature>
<reference evidence="2 3" key="1">
    <citation type="journal article" date="2016" name="Mol. Biol. Evol.">
        <title>Comparative Genomics of Early-Diverging Mushroom-Forming Fungi Provides Insights into the Origins of Lignocellulose Decay Capabilities.</title>
        <authorList>
            <person name="Nagy L.G."/>
            <person name="Riley R."/>
            <person name="Tritt A."/>
            <person name="Adam C."/>
            <person name="Daum C."/>
            <person name="Floudas D."/>
            <person name="Sun H."/>
            <person name="Yadav J.S."/>
            <person name="Pangilinan J."/>
            <person name="Larsson K.H."/>
            <person name="Matsuura K."/>
            <person name="Barry K."/>
            <person name="Labutti K."/>
            <person name="Kuo R."/>
            <person name="Ohm R.A."/>
            <person name="Bhattacharya S.S."/>
            <person name="Shirouzu T."/>
            <person name="Yoshinaga Y."/>
            <person name="Martin F.M."/>
            <person name="Grigoriev I.V."/>
            <person name="Hibbett D.S."/>
        </authorList>
    </citation>
    <scope>NUCLEOTIDE SEQUENCE [LARGE SCALE GENOMIC DNA]</scope>
    <source>
        <strain evidence="2 3">HHB12029</strain>
    </source>
</reference>
<proteinExistence type="predicted"/>
<dbReference type="InParanoid" id="A0A165IS64"/>
<evidence type="ECO:0008006" key="4">
    <source>
        <dbReference type="Google" id="ProtNLM"/>
    </source>
</evidence>
<dbReference type="Proteomes" id="UP000077266">
    <property type="component" value="Unassembled WGS sequence"/>
</dbReference>
<feature type="region of interest" description="Disordered" evidence="1">
    <location>
        <begin position="289"/>
        <end position="390"/>
    </location>
</feature>
<evidence type="ECO:0000313" key="3">
    <source>
        <dbReference type="Proteomes" id="UP000077266"/>
    </source>
</evidence>
<dbReference type="OrthoDB" id="3242181at2759"/>
<feature type="compositionally biased region" description="Low complexity" evidence="1">
    <location>
        <begin position="354"/>
        <end position="386"/>
    </location>
</feature>
<evidence type="ECO:0000313" key="2">
    <source>
        <dbReference type="EMBL" id="KZV93802.1"/>
    </source>
</evidence>
<dbReference type="AlphaFoldDB" id="A0A165IS64"/>
<name>A0A165IS64_EXIGL</name>
<feature type="compositionally biased region" description="Polar residues" evidence="1">
    <location>
        <begin position="330"/>
        <end position="340"/>
    </location>
</feature>
<protein>
    <recommendedName>
        <fullName evidence="4">Arrestin-like N-terminal domain-containing protein</fullName>
    </recommendedName>
</protein>
<organism evidence="2 3">
    <name type="scientific">Exidia glandulosa HHB12029</name>
    <dbReference type="NCBI Taxonomy" id="1314781"/>
    <lineage>
        <taxon>Eukaryota</taxon>
        <taxon>Fungi</taxon>
        <taxon>Dikarya</taxon>
        <taxon>Basidiomycota</taxon>
        <taxon>Agaricomycotina</taxon>
        <taxon>Agaricomycetes</taxon>
        <taxon>Auriculariales</taxon>
        <taxon>Exidiaceae</taxon>
        <taxon>Exidia</taxon>
    </lineage>
</organism>